<keyword evidence="3" id="KW-0732">Signal</keyword>
<evidence type="ECO:0000256" key="2">
    <source>
        <dbReference type="ARBA" id="ARBA00023054"/>
    </source>
</evidence>
<keyword evidence="6" id="KW-1185">Reference proteome</keyword>
<dbReference type="eggNOG" id="COG0845">
    <property type="taxonomic scope" value="Bacteria"/>
</dbReference>
<dbReference type="EMBL" id="AP009384">
    <property type="protein sequence ID" value="BAF90518.1"/>
    <property type="molecule type" value="Genomic_DNA"/>
</dbReference>
<proteinExistence type="predicted"/>
<dbReference type="GO" id="GO:0030313">
    <property type="term" value="C:cell envelope"/>
    <property type="evidence" value="ECO:0007669"/>
    <property type="project" value="UniProtKB-SubCell"/>
</dbReference>
<reference evidence="5 6" key="5">
    <citation type="journal article" date="2010" name="Appl. Environ. Microbiol.">
        <title>phrR-like gene praR of Azorhizobium caulinodans ORS571 is essential for symbiosis with Sesbania rostrata and is involved in expression of reb genes.</title>
        <authorList>
            <person name="Akiba N."/>
            <person name="Aono T."/>
            <person name="Toyazaki H."/>
            <person name="Sato S."/>
            <person name="Oyaizu H."/>
        </authorList>
    </citation>
    <scope>NUCLEOTIDE SEQUENCE [LARGE SCALE GENOMIC DNA]</scope>
    <source>
        <strain evidence="6">ATCC 43989 / DSM 5975 / JCM 20966 / LMG 6465 / NBRC 14845 / NCIMB 13405 / ORS 571</strain>
    </source>
</reference>
<evidence type="ECO:0000313" key="6">
    <source>
        <dbReference type="Proteomes" id="UP000000270"/>
    </source>
</evidence>
<dbReference type="STRING" id="438753.AZC_4520"/>
<keyword evidence="2" id="KW-0175">Coiled coil</keyword>
<name>A8HZ03_AZOC5</name>
<dbReference type="AlphaFoldDB" id="A8HZ03"/>
<reference evidence="5 6" key="3">
    <citation type="journal article" date="2008" name="BMC Genomics">
        <title>The genome of the versatile nitrogen fixer Azorhizobium caulinodans ORS571.</title>
        <authorList>
            <person name="Lee KB."/>
            <person name="Backer P.D."/>
            <person name="Aono T."/>
            <person name="Liu CT."/>
            <person name="Suzuki S."/>
            <person name="Suzuki T."/>
            <person name="Kaneko T."/>
            <person name="Yamada M."/>
            <person name="Tabata S."/>
            <person name="Kupfer D.M."/>
            <person name="Najar F.Z."/>
            <person name="Wiley G.B."/>
            <person name="Roe B."/>
            <person name="Binnewies T.T."/>
            <person name="Ussery D.W."/>
            <person name="D'Haeze W."/>
            <person name="Herder J.D."/>
            <person name="Gevers D."/>
            <person name="Vereecke D."/>
            <person name="Holsters M."/>
            <person name="Oyaizu H."/>
        </authorList>
    </citation>
    <scope>NUCLEOTIDE SEQUENCE [LARGE SCALE GENOMIC DNA]</scope>
    <source>
        <strain evidence="6">ATCC 43989 / DSM 5975 / JCM 20966 / LMG 6465 / NBRC 14845 / NCIMB 13405 / ORS 571</strain>
    </source>
</reference>
<protein>
    <submittedName>
        <fullName evidence="5">Putative efflux protein</fullName>
    </submittedName>
</protein>
<dbReference type="PANTHER" id="PTHR32347:SF23">
    <property type="entry name" value="BLL5650 PROTEIN"/>
    <property type="match status" value="1"/>
</dbReference>
<reference evidence="5 6" key="1">
    <citation type="journal article" date="2007" name="Appl. Environ. Microbiol.">
        <title>Rhizobial factors required for stem nodule maturation and maintenance in Sesbania rostrata-Azorhizobium caulinodans ORS571 symbiosis.</title>
        <authorList>
            <person name="Suzuki S."/>
            <person name="Aono T."/>
            <person name="Lee KB."/>
            <person name="Suzuki T."/>
            <person name="Liu CT."/>
            <person name="Miwa H."/>
            <person name="Wakao S."/>
            <person name="Iki T."/>
            <person name="Oyaizu H."/>
        </authorList>
    </citation>
    <scope>NUCLEOTIDE SEQUENCE [LARGE SCALE GENOMIC DNA]</scope>
    <source>
        <strain evidence="6">ATCC 43989 / DSM 5975 / JCM 20966 / LMG 6465 / NBRC 14845 / NCIMB 13405 / ORS 571</strain>
    </source>
</reference>
<reference evidence="5 6" key="6">
    <citation type="journal article" date="2011" name="Appl. Environ. Microbiol.">
        <title>Involvement of the azorhizobial chromosome partition gene (parA) in the onset of bacteroid differentiation during Sesbania rostrata stem nodule development.</title>
        <authorList>
            <person name="Liu CT."/>
            <person name="Lee KB."/>
            <person name="Wang YS."/>
            <person name="Peng MH."/>
            <person name="Lee KT."/>
            <person name="Suzuki S."/>
            <person name="Suzuki T."/>
            <person name="Oyaizu H."/>
        </authorList>
    </citation>
    <scope>NUCLEOTIDE SEQUENCE [LARGE SCALE GENOMIC DNA]</scope>
    <source>
        <strain evidence="6">ATCC 43989 / DSM 5975 / JCM 20966 / LMG 6465 / NBRC 14845 / NCIMB 13405 / ORS 571</strain>
    </source>
</reference>
<gene>
    <name evidence="5" type="ordered locus">AZC_4520</name>
</gene>
<dbReference type="HOGENOM" id="CLU_018816_6_5_5"/>
<evidence type="ECO:0000256" key="3">
    <source>
        <dbReference type="SAM" id="SignalP"/>
    </source>
</evidence>
<evidence type="ECO:0000313" key="5">
    <source>
        <dbReference type="EMBL" id="BAF90518.1"/>
    </source>
</evidence>
<dbReference type="Pfam" id="PF25881">
    <property type="entry name" value="HH_YBHG"/>
    <property type="match status" value="1"/>
</dbReference>
<dbReference type="InterPro" id="IPR059052">
    <property type="entry name" value="HH_YbhG-like"/>
</dbReference>
<dbReference type="Proteomes" id="UP000000270">
    <property type="component" value="Chromosome"/>
</dbReference>
<reference evidence="6" key="2">
    <citation type="submission" date="2007-04" db="EMBL/GenBank/DDBJ databases">
        <title>Complete genome sequence of the nitrogen-fixing bacterium Azorhizobium caulinodans ORS571.</title>
        <authorList>
            <person name="Lee K.B."/>
            <person name="Backer P.D."/>
            <person name="Aono T."/>
            <person name="Liu C.T."/>
            <person name="Suzuki S."/>
            <person name="Suzuki T."/>
            <person name="Kaneko T."/>
            <person name="Yamada M."/>
            <person name="Tabata S."/>
            <person name="Kupfer D.M."/>
            <person name="Najar F.Z."/>
            <person name="Wiley G.B."/>
            <person name="Roe B."/>
            <person name="Binnewies T."/>
            <person name="Ussery D."/>
            <person name="Vereecke D."/>
            <person name="Gevers D."/>
            <person name="Holsters M."/>
            <person name="Oyaizu H."/>
        </authorList>
    </citation>
    <scope>NUCLEOTIDE SEQUENCE [LARGE SCALE GENOMIC DNA]</scope>
    <source>
        <strain evidence="6">ATCC 43989 / DSM 5975 / JCM 20966 / LMG 6465 / NBRC 14845 / NCIMB 13405 / ORS 571</strain>
    </source>
</reference>
<feature type="domain" description="YbhG-like alpha-helical hairpin" evidence="4">
    <location>
        <begin position="77"/>
        <end position="192"/>
    </location>
</feature>
<reference evidence="5 6" key="4">
    <citation type="journal article" date="2009" name="Appl. Environ. Microbiol.">
        <title>Comparative genome-wide transcriptional profiling of Azorhizobium caulinodans ORS571 grown under free-living and symbiotic conditions.</title>
        <authorList>
            <person name="Tsukada S."/>
            <person name="Aono T."/>
            <person name="Akiba N."/>
            <person name="Lee KB."/>
            <person name="Liu CT."/>
            <person name="Toyazaki H."/>
            <person name="Oyaizu H."/>
        </authorList>
    </citation>
    <scope>NUCLEOTIDE SEQUENCE [LARGE SCALE GENOMIC DNA]</scope>
    <source>
        <strain evidence="6">ATCC 43989 / DSM 5975 / JCM 20966 / LMG 6465 / NBRC 14845 / NCIMB 13405 / ORS 571</strain>
    </source>
</reference>
<organism evidence="5 6">
    <name type="scientific">Azorhizobium caulinodans (strain ATCC 43989 / DSM 5975 / JCM 20966 / LMG 6465 / NBRC 14845 / NCIMB 13405 / ORS 571)</name>
    <dbReference type="NCBI Taxonomy" id="438753"/>
    <lineage>
        <taxon>Bacteria</taxon>
        <taxon>Pseudomonadati</taxon>
        <taxon>Pseudomonadota</taxon>
        <taxon>Alphaproteobacteria</taxon>
        <taxon>Hyphomicrobiales</taxon>
        <taxon>Xanthobacteraceae</taxon>
        <taxon>Azorhizobium</taxon>
    </lineage>
</organism>
<dbReference type="RefSeq" id="WP_012173039.1">
    <property type="nucleotide sequence ID" value="NC_009937.1"/>
</dbReference>
<dbReference type="Gene3D" id="2.40.50.100">
    <property type="match status" value="1"/>
</dbReference>
<dbReference type="Gene3D" id="1.10.287.470">
    <property type="entry name" value="Helix hairpin bin"/>
    <property type="match status" value="1"/>
</dbReference>
<accession>A8HZ03</accession>
<dbReference type="PROSITE" id="PS51257">
    <property type="entry name" value="PROKAR_LIPOPROTEIN"/>
    <property type="match status" value="1"/>
</dbReference>
<sequence>MRRLRLALPLLLLPLLLLALAGCDGSGPRGYSGYVEGDLLYIGPEEAGRLAALKVAEGAKVSAGTVLAGVEDDIQKADLAAAEAALAQAEARLAKAKAATQRPEEIAILSAGERRAAAALDLARIELERQKTLVPKGASSQANLDTAQHTYDQNQASLDEIRRQIDVARIASRDEDIAAAEAAVRNAKATSDAAAVRLKRRALHAPQDGTVQTLYYRVGELVPEGRPVLSLLPPGQVKVRFFIPEADLPKVRIGAPVSVSCDGCQPITADISFISDSAEYTPPVIYSREERSKLVYLIEARPRDPARARPGQPVTVTLDAAP</sequence>
<evidence type="ECO:0000259" key="4">
    <source>
        <dbReference type="Pfam" id="PF25881"/>
    </source>
</evidence>
<evidence type="ECO:0000256" key="1">
    <source>
        <dbReference type="ARBA" id="ARBA00004196"/>
    </source>
</evidence>
<dbReference type="InterPro" id="IPR050465">
    <property type="entry name" value="UPF0194_transport"/>
</dbReference>
<dbReference type="SUPFAM" id="SSF111369">
    <property type="entry name" value="HlyD-like secretion proteins"/>
    <property type="match status" value="3"/>
</dbReference>
<feature type="signal peptide" evidence="3">
    <location>
        <begin position="1"/>
        <end position="21"/>
    </location>
</feature>
<comment type="subcellular location">
    <subcellularLocation>
        <location evidence="1">Cell envelope</location>
    </subcellularLocation>
</comment>
<dbReference type="PANTHER" id="PTHR32347">
    <property type="entry name" value="EFFLUX SYSTEM COMPONENT YKNX-RELATED"/>
    <property type="match status" value="1"/>
</dbReference>
<feature type="chain" id="PRO_5002721280" evidence="3">
    <location>
        <begin position="22"/>
        <end position="322"/>
    </location>
</feature>
<dbReference type="Gene3D" id="2.40.30.170">
    <property type="match status" value="1"/>
</dbReference>
<dbReference type="KEGG" id="azc:AZC_4520"/>